<feature type="transmembrane region" description="Helical" evidence="4">
    <location>
        <begin position="153"/>
        <end position="174"/>
    </location>
</feature>
<proteinExistence type="predicted"/>
<feature type="transmembrane region" description="Helical" evidence="4">
    <location>
        <begin position="345"/>
        <end position="367"/>
    </location>
</feature>
<feature type="transmembrane region" description="Helical" evidence="4">
    <location>
        <begin position="79"/>
        <end position="102"/>
    </location>
</feature>
<keyword evidence="3 4" id="KW-0472">Membrane</keyword>
<accession>A0A2S7X4T8</accession>
<sequence length="405" mass="43545">MTLFTRIHNSKIQLMIIGLIAALMGIGQNGLLVSLPFLVSHSAFPLPTWSIVIAIGSFLFLPAAPFWGRYSDKKGPKNVVLQALCGMSASFLLLLSFAFLSGQHPEEAHYWLIGLVLARIIYGCTVAGMVPASQHWAILICGENNRLKAITSVSIGLSLGRLLGPVLSIVLLKLGPFSPLAMMVIFPFLALLIAAFLPTPAMIEKPIPNITTTHSFIPNLNLMPYLLTGLSLCLTIALLQYSFSPLIESMTHWSTDKISDAIGLLLTISAAVTLTTQVAVVKKKKLQLSAMHQLGSLLLLTGFLCFLIDNIWAIGIAMAISACGAALLVPAYTSKATAMNPNNPGIVAGYISMSHTLGYGIASLLAYTSTLSPIYPIYVCVLFSSVILVIAFMKPQITEVIEMEK</sequence>
<keyword evidence="1 4" id="KW-0812">Transmembrane</keyword>
<feature type="transmembrane region" description="Helical" evidence="4">
    <location>
        <begin position="314"/>
        <end position="333"/>
    </location>
</feature>
<dbReference type="AlphaFoldDB" id="A0A2S7X4T8"/>
<dbReference type="InterPro" id="IPR036259">
    <property type="entry name" value="MFS_trans_sf"/>
</dbReference>
<dbReference type="EMBL" id="MSCO01000002">
    <property type="protein sequence ID" value="PQJ85018.1"/>
    <property type="molecule type" value="Genomic_DNA"/>
</dbReference>
<keyword evidence="2 4" id="KW-1133">Transmembrane helix</keyword>
<organism evidence="5 6">
    <name type="scientific">Aliivibrio sifiae</name>
    <dbReference type="NCBI Taxonomy" id="566293"/>
    <lineage>
        <taxon>Bacteria</taxon>
        <taxon>Pseudomonadati</taxon>
        <taxon>Pseudomonadota</taxon>
        <taxon>Gammaproteobacteria</taxon>
        <taxon>Vibrionales</taxon>
        <taxon>Vibrionaceae</taxon>
        <taxon>Aliivibrio</taxon>
    </lineage>
</organism>
<evidence type="ECO:0000313" key="5">
    <source>
        <dbReference type="EMBL" id="PQJ85018.1"/>
    </source>
</evidence>
<dbReference type="InterPro" id="IPR011701">
    <property type="entry name" value="MFS"/>
</dbReference>
<feature type="transmembrane region" description="Helical" evidence="4">
    <location>
        <begin position="373"/>
        <end position="393"/>
    </location>
</feature>
<dbReference type="OrthoDB" id="65739at2"/>
<name>A0A2S7X4T8_9GAMM</name>
<dbReference type="PANTHER" id="PTHR23546">
    <property type="entry name" value="TRANSPORT PROTEIN"/>
    <property type="match status" value="1"/>
</dbReference>
<feature type="transmembrane region" description="Helical" evidence="4">
    <location>
        <begin position="49"/>
        <end position="67"/>
    </location>
</feature>
<feature type="transmembrane region" description="Helical" evidence="4">
    <location>
        <begin position="180"/>
        <end position="201"/>
    </location>
</feature>
<feature type="transmembrane region" description="Helical" evidence="4">
    <location>
        <begin position="108"/>
        <end position="132"/>
    </location>
</feature>
<dbReference type="PANTHER" id="PTHR23546:SF1">
    <property type="entry name" value="MEMBRANE PROTEIN"/>
    <property type="match status" value="1"/>
</dbReference>
<feature type="transmembrane region" description="Helical" evidence="4">
    <location>
        <begin position="288"/>
        <end position="308"/>
    </location>
</feature>
<gene>
    <name evidence="5" type="ORF">BTO22_16195</name>
</gene>
<evidence type="ECO:0000313" key="6">
    <source>
        <dbReference type="Proteomes" id="UP000239263"/>
    </source>
</evidence>
<feature type="transmembrane region" description="Helical" evidence="4">
    <location>
        <begin position="261"/>
        <end position="281"/>
    </location>
</feature>
<dbReference type="Gene3D" id="1.20.1250.20">
    <property type="entry name" value="MFS general substrate transporter like domains"/>
    <property type="match status" value="1"/>
</dbReference>
<dbReference type="Proteomes" id="UP000239263">
    <property type="component" value="Unassembled WGS sequence"/>
</dbReference>
<dbReference type="SUPFAM" id="SSF103473">
    <property type="entry name" value="MFS general substrate transporter"/>
    <property type="match status" value="1"/>
</dbReference>
<evidence type="ECO:0000256" key="1">
    <source>
        <dbReference type="ARBA" id="ARBA00022692"/>
    </source>
</evidence>
<comment type="caution">
    <text evidence="5">The sequence shown here is derived from an EMBL/GenBank/DDBJ whole genome shotgun (WGS) entry which is preliminary data.</text>
</comment>
<feature type="transmembrane region" description="Helical" evidence="4">
    <location>
        <begin position="12"/>
        <end position="37"/>
    </location>
</feature>
<feature type="transmembrane region" description="Helical" evidence="4">
    <location>
        <begin position="222"/>
        <end position="241"/>
    </location>
</feature>
<evidence type="ECO:0000256" key="2">
    <source>
        <dbReference type="ARBA" id="ARBA00022989"/>
    </source>
</evidence>
<protein>
    <submittedName>
        <fullName evidence="5">MFS transporter</fullName>
    </submittedName>
</protein>
<evidence type="ECO:0000256" key="4">
    <source>
        <dbReference type="SAM" id="Phobius"/>
    </source>
</evidence>
<evidence type="ECO:0000256" key="3">
    <source>
        <dbReference type="ARBA" id="ARBA00023136"/>
    </source>
</evidence>
<dbReference type="Pfam" id="PF07690">
    <property type="entry name" value="MFS_1"/>
    <property type="match status" value="1"/>
</dbReference>
<dbReference type="GO" id="GO:0022857">
    <property type="term" value="F:transmembrane transporter activity"/>
    <property type="evidence" value="ECO:0007669"/>
    <property type="project" value="InterPro"/>
</dbReference>
<dbReference type="RefSeq" id="WP_105056386.1">
    <property type="nucleotide sequence ID" value="NZ_CAWNRT010000002.1"/>
</dbReference>
<reference evidence="5 6" key="1">
    <citation type="submission" date="2016-12" db="EMBL/GenBank/DDBJ databases">
        <title>Diversity of luminous bacteria.</title>
        <authorList>
            <person name="Yoshizawa S."/>
            <person name="Kogure K."/>
        </authorList>
    </citation>
    <scope>NUCLEOTIDE SEQUENCE [LARGE SCALE GENOMIC DNA]</scope>
    <source>
        <strain evidence="5 6">ATCC 33715</strain>
    </source>
</reference>